<evidence type="ECO:0000313" key="3">
    <source>
        <dbReference type="Proteomes" id="UP000053240"/>
    </source>
</evidence>
<dbReference type="AlphaFoldDB" id="A0A194QYM8"/>
<evidence type="ECO:0000313" key="2">
    <source>
        <dbReference type="EMBL" id="KPJ10399.1"/>
    </source>
</evidence>
<organism evidence="2 3">
    <name type="scientific">Papilio machaon</name>
    <name type="common">Old World swallowtail butterfly</name>
    <dbReference type="NCBI Taxonomy" id="76193"/>
    <lineage>
        <taxon>Eukaryota</taxon>
        <taxon>Metazoa</taxon>
        <taxon>Ecdysozoa</taxon>
        <taxon>Arthropoda</taxon>
        <taxon>Hexapoda</taxon>
        <taxon>Insecta</taxon>
        <taxon>Pterygota</taxon>
        <taxon>Neoptera</taxon>
        <taxon>Endopterygota</taxon>
        <taxon>Lepidoptera</taxon>
        <taxon>Glossata</taxon>
        <taxon>Ditrysia</taxon>
        <taxon>Papilionoidea</taxon>
        <taxon>Papilionidae</taxon>
        <taxon>Papilioninae</taxon>
        <taxon>Papilio</taxon>
    </lineage>
</organism>
<name>A0A194QYM8_PAPMA</name>
<accession>A0A194QYM8</accession>
<keyword evidence="3" id="KW-1185">Reference proteome</keyword>
<proteinExistence type="predicted"/>
<sequence length="87" mass="9590">MVPQQVSEVRSLTPTSSGVPVFGSQLVDKNSSTPYTDATQEHATQRVSRVRVRGDNSAKVAGASVSFYCYNCDCPFSKPIVRLYDWD</sequence>
<dbReference type="EMBL" id="KQ460949">
    <property type="protein sequence ID" value="KPJ10399.1"/>
    <property type="molecule type" value="Genomic_DNA"/>
</dbReference>
<gene>
    <name evidence="2" type="ORF">RR48_09533</name>
</gene>
<dbReference type="Proteomes" id="UP000053240">
    <property type="component" value="Unassembled WGS sequence"/>
</dbReference>
<dbReference type="InParanoid" id="A0A194QYM8"/>
<protein>
    <submittedName>
        <fullName evidence="2">Uncharacterized protein</fullName>
    </submittedName>
</protein>
<reference evidence="2 3" key="1">
    <citation type="journal article" date="2015" name="Nat. Commun.">
        <title>Outbred genome sequencing and CRISPR/Cas9 gene editing in butterflies.</title>
        <authorList>
            <person name="Li X."/>
            <person name="Fan D."/>
            <person name="Zhang W."/>
            <person name="Liu G."/>
            <person name="Zhang L."/>
            <person name="Zhao L."/>
            <person name="Fang X."/>
            <person name="Chen L."/>
            <person name="Dong Y."/>
            <person name="Chen Y."/>
            <person name="Ding Y."/>
            <person name="Zhao R."/>
            <person name="Feng M."/>
            <person name="Zhu Y."/>
            <person name="Feng Y."/>
            <person name="Jiang X."/>
            <person name="Zhu D."/>
            <person name="Xiang H."/>
            <person name="Feng X."/>
            <person name="Li S."/>
            <person name="Wang J."/>
            <person name="Zhang G."/>
            <person name="Kronforst M.R."/>
            <person name="Wang W."/>
        </authorList>
    </citation>
    <scope>NUCLEOTIDE SEQUENCE [LARGE SCALE GENOMIC DNA]</scope>
    <source>
        <strain evidence="2">Ya'a_city_454_Pm</strain>
        <tissue evidence="2">Whole body</tissue>
    </source>
</reference>
<evidence type="ECO:0000256" key="1">
    <source>
        <dbReference type="SAM" id="MobiDB-lite"/>
    </source>
</evidence>
<feature type="region of interest" description="Disordered" evidence="1">
    <location>
        <begin position="30"/>
        <end position="50"/>
    </location>
</feature>